<keyword evidence="4 7" id="KW-0812">Transmembrane</keyword>
<evidence type="ECO:0000313" key="9">
    <source>
        <dbReference type="EMBL" id="ODV76721.1"/>
    </source>
</evidence>
<dbReference type="InterPro" id="IPR005828">
    <property type="entry name" value="MFS_sugar_transport-like"/>
</dbReference>
<comment type="subcellular location">
    <subcellularLocation>
        <location evidence="1">Membrane</location>
        <topology evidence="1">Multi-pass membrane protein</topology>
    </subcellularLocation>
</comment>
<dbReference type="InterPro" id="IPR020846">
    <property type="entry name" value="MFS_dom"/>
</dbReference>
<name>A0A1E4SB48_9ASCO</name>
<dbReference type="Proteomes" id="UP000094285">
    <property type="component" value="Unassembled WGS sequence"/>
</dbReference>
<protein>
    <submittedName>
        <fullName evidence="9">General substrate transporter</fullName>
    </submittedName>
</protein>
<evidence type="ECO:0000256" key="1">
    <source>
        <dbReference type="ARBA" id="ARBA00004141"/>
    </source>
</evidence>
<evidence type="ECO:0000256" key="7">
    <source>
        <dbReference type="SAM" id="Phobius"/>
    </source>
</evidence>
<reference evidence="10" key="1">
    <citation type="submission" date="2016-05" db="EMBL/GenBank/DDBJ databases">
        <title>Comparative genomics of biotechnologically important yeasts.</title>
        <authorList>
            <consortium name="DOE Joint Genome Institute"/>
            <person name="Riley R."/>
            <person name="Haridas S."/>
            <person name="Wolfe K.H."/>
            <person name="Lopes M.R."/>
            <person name="Hittinger C.T."/>
            <person name="Goker M."/>
            <person name="Salamov A."/>
            <person name="Wisecaver J."/>
            <person name="Long T.M."/>
            <person name="Aerts A.L."/>
            <person name="Barry K."/>
            <person name="Choi C."/>
            <person name="Clum A."/>
            <person name="Coughlan A.Y."/>
            <person name="Deshpande S."/>
            <person name="Douglass A.P."/>
            <person name="Hanson S.J."/>
            <person name="Klenk H.-P."/>
            <person name="Labutti K."/>
            <person name="Lapidus A."/>
            <person name="Lindquist E."/>
            <person name="Lipzen A."/>
            <person name="Meier-Kolthoff J.P."/>
            <person name="Ohm R.A."/>
            <person name="Otillar R.P."/>
            <person name="Pangilinan J."/>
            <person name="Peng Y."/>
            <person name="Rokas A."/>
            <person name="Rosa C.A."/>
            <person name="Scheuner C."/>
            <person name="Sibirny A.A."/>
            <person name="Slot J.C."/>
            <person name="Stielow J.B."/>
            <person name="Sun H."/>
            <person name="Kurtzman C.P."/>
            <person name="Blackwell M."/>
            <person name="Grigoriev I.V."/>
            <person name="Jeffries T.W."/>
        </authorList>
    </citation>
    <scope>NUCLEOTIDE SEQUENCE [LARGE SCALE GENOMIC DNA]</scope>
    <source>
        <strain evidence="10">NRRL Y-17324</strain>
    </source>
</reference>
<feature type="transmembrane region" description="Helical" evidence="7">
    <location>
        <begin position="303"/>
        <end position="325"/>
    </location>
</feature>
<dbReference type="EMBL" id="KV453918">
    <property type="protein sequence ID" value="ODV76721.1"/>
    <property type="molecule type" value="Genomic_DNA"/>
</dbReference>
<evidence type="ECO:0000256" key="6">
    <source>
        <dbReference type="ARBA" id="ARBA00023136"/>
    </source>
</evidence>
<dbReference type="PANTHER" id="PTHR48022:SF24">
    <property type="entry name" value="HEXOSE TRANSPORTER PROTEIN (AFU_ORTHOLOGUE AFUA_8G04480)"/>
    <property type="match status" value="1"/>
</dbReference>
<dbReference type="AlphaFoldDB" id="A0A1E4SB48"/>
<accession>A0A1E4SB48</accession>
<sequence length="544" mass="60921">MSKEASSNKEVASVQLNLLESQSQESHLKLEDVTPKLDKIWFRYPWLFRLNFHLAGSVLVLVAGGFDGTMMNNLQSLPSWNKYFHNPHGSDLGKLNIGTAIGGLCWMPFAFFLTDILGRKKLIILGNLIIIIGAILQGCATSIAMFIGARFLIGFGGISLAGASPLLAETAYPTQRPALTSFLAASFPLGSFAAALITWGPYNTSMKYNDWSWRLPSLLQVFFPIISTIAVFFGPESPRWLISKGREEEAFKVLTKYHGGGDPDSALVKFELSEIKAAIAMENANTKNKWLEWFRTPANRHRLGIIMGLPVMMQFCGNALISYYLTIILNNIGFTKTTDKLKINIGLTIYGLVWSYVVSSICGRFKRKTLIITSYASMCFFFVIWIVLSALNQQRHFKDKSLGNAIVAIIYLYQGCYHIASPIAVTYAMEILPFTLRGTGIVIYQLFANVAQFFNTYVNPIAMEAIEWRYYIVWCIWLVVQIAIVYFFFPETYGLALEEIAVVFGDEIGDIKEAGHRAVEGGQVFEEKPVVSTEEDVTRTRSKS</sequence>
<proteinExistence type="inferred from homology"/>
<keyword evidence="10" id="KW-1185">Reference proteome</keyword>
<feature type="transmembrane region" description="Helical" evidence="7">
    <location>
        <begin position="46"/>
        <end position="66"/>
    </location>
</feature>
<feature type="transmembrane region" description="Helical" evidence="7">
    <location>
        <begin position="470"/>
        <end position="489"/>
    </location>
</feature>
<feature type="transmembrane region" description="Helical" evidence="7">
    <location>
        <begin position="179"/>
        <end position="199"/>
    </location>
</feature>
<feature type="transmembrane region" description="Helical" evidence="7">
    <location>
        <begin position="95"/>
        <end position="113"/>
    </location>
</feature>
<evidence type="ECO:0000313" key="10">
    <source>
        <dbReference type="Proteomes" id="UP000094285"/>
    </source>
</evidence>
<dbReference type="Pfam" id="PF00083">
    <property type="entry name" value="Sugar_tr"/>
    <property type="match status" value="1"/>
</dbReference>
<evidence type="ECO:0000259" key="8">
    <source>
        <dbReference type="PROSITE" id="PS50850"/>
    </source>
</evidence>
<dbReference type="OrthoDB" id="6133115at2759"/>
<dbReference type="FunFam" id="1.20.1250.20:FF:000134">
    <property type="entry name" value="MFS sugar transporter protein"/>
    <property type="match status" value="1"/>
</dbReference>
<dbReference type="GeneID" id="30982340"/>
<dbReference type="PANTHER" id="PTHR48022">
    <property type="entry name" value="PLASTIDIC GLUCOSE TRANSPORTER 4"/>
    <property type="match status" value="1"/>
</dbReference>
<dbReference type="STRING" id="984487.A0A1E4SB48"/>
<dbReference type="InterPro" id="IPR036259">
    <property type="entry name" value="MFS_trans_sf"/>
</dbReference>
<keyword evidence="3" id="KW-0813">Transport</keyword>
<dbReference type="RefSeq" id="XP_020061843.1">
    <property type="nucleotide sequence ID" value="XM_020208203.1"/>
</dbReference>
<dbReference type="Gene3D" id="1.20.1250.20">
    <property type="entry name" value="MFS general substrate transporter like domains"/>
    <property type="match status" value="1"/>
</dbReference>
<dbReference type="GO" id="GO:0016020">
    <property type="term" value="C:membrane"/>
    <property type="evidence" value="ECO:0007669"/>
    <property type="project" value="UniProtKB-SubCell"/>
</dbReference>
<organism evidence="9 10">
    <name type="scientific">Suhomyces tanzawaensis NRRL Y-17324</name>
    <dbReference type="NCBI Taxonomy" id="984487"/>
    <lineage>
        <taxon>Eukaryota</taxon>
        <taxon>Fungi</taxon>
        <taxon>Dikarya</taxon>
        <taxon>Ascomycota</taxon>
        <taxon>Saccharomycotina</taxon>
        <taxon>Pichiomycetes</taxon>
        <taxon>Debaryomycetaceae</taxon>
        <taxon>Suhomyces</taxon>
    </lineage>
</organism>
<dbReference type="SUPFAM" id="SSF103473">
    <property type="entry name" value="MFS general substrate transporter"/>
    <property type="match status" value="1"/>
</dbReference>
<keyword evidence="6 7" id="KW-0472">Membrane</keyword>
<feature type="transmembrane region" description="Helical" evidence="7">
    <location>
        <begin position="441"/>
        <end position="458"/>
    </location>
</feature>
<feature type="transmembrane region" description="Helical" evidence="7">
    <location>
        <begin position="125"/>
        <end position="147"/>
    </location>
</feature>
<feature type="transmembrane region" description="Helical" evidence="7">
    <location>
        <begin position="370"/>
        <end position="388"/>
    </location>
</feature>
<dbReference type="InterPro" id="IPR050360">
    <property type="entry name" value="MFS_Sugar_Transporters"/>
</dbReference>
<evidence type="ECO:0000256" key="3">
    <source>
        <dbReference type="ARBA" id="ARBA00022448"/>
    </source>
</evidence>
<dbReference type="GO" id="GO:0005351">
    <property type="term" value="F:carbohydrate:proton symporter activity"/>
    <property type="evidence" value="ECO:0007669"/>
    <property type="project" value="TreeGrafter"/>
</dbReference>
<keyword evidence="5 7" id="KW-1133">Transmembrane helix</keyword>
<evidence type="ECO:0000256" key="2">
    <source>
        <dbReference type="ARBA" id="ARBA00010992"/>
    </source>
</evidence>
<evidence type="ECO:0000256" key="4">
    <source>
        <dbReference type="ARBA" id="ARBA00022692"/>
    </source>
</evidence>
<feature type="transmembrane region" description="Helical" evidence="7">
    <location>
        <begin position="345"/>
        <end position="363"/>
    </location>
</feature>
<comment type="similarity">
    <text evidence="2">Belongs to the major facilitator superfamily. Sugar transporter (TC 2.A.1.1) family.</text>
</comment>
<gene>
    <name evidence="9" type="primary">HXT2</name>
    <name evidence="9" type="ORF">CANTADRAFT_27735</name>
</gene>
<feature type="transmembrane region" description="Helical" evidence="7">
    <location>
        <begin position="211"/>
        <end position="234"/>
    </location>
</feature>
<evidence type="ECO:0000256" key="5">
    <source>
        <dbReference type="ARBA" id="ARBA00022989"/>
    </source>
</evidence>
<feature type="transmembrane region" description="Helical" evidence="7">
    <location>
        <begin position="408"/>
        <end position="429"/>
    </location>
</feature>
<feature type="transmembrane region" description="Helical" evidence="7">
    <location>
        <begin position="153"/>
        <end position="172"/>
    </location>
</feature>
<dbReference type="PROSITE" id="PS50850">
    <property type="entry name" value="MFS"/>
    <property type="match status" value="1"/>
</dbReference>
<feature type="domain" description="Major facilitator superfamily (MFS) profile" evidence="8">
    <location>
        <begin position="53"/>
        <end position="493"/>
    </location>
</feature>